<dbReference type="RefSeq" id="WP_183088097.1">
    <property type="nucleotide sequence ID" value="NZ_JACJUD010000002.1"/>
</dbReference>
<accession>A0A7W4Q9J9</accession>
<evidence type="ECO:0000313" key="2">
    <source>
        <dbReference type="EMBL" id="MBB2494520.1"/>
    </source>
</evidence>
<comment type="caution">
    <text evidence="2">The sequence shown here is derived from an EMBL/GenBank/DDBJ whole genome shotgun (WGS) entry which is preliminary data.</text>
</comment>
<keyword evidence="3" id="KW-1185">Reference proteome</keyword>
<proteinExistence type="predicted"/>
<evidence type="ECO:0000256" key="1">
    <source>
        <dbReference type="SAM" id="SignalP"/>
    </source>
</evidence>
<dbReference type="Proteomes" id="UP000542720">
    <property type="component" value="Unassembled WGS sequence"/>
</dbReference>
<protein>
    <submittedName>
        <fullName evidence="2">DUF1302 domain-containing protein</fullName>
    </submittedName>
</protein>
<dbReference type="InterPro" id="IPR010727">
    <property type="entry name" value="DUF1302"/>
</dbReference>
<dbReference type="AlphaFoldDB" id="A0A7W4Q9J9"/>
<evidence type="ECO:0000313" key="3">
    <source>
        <dbReference type="Proteomes" id="UP000542720"/>
    </source>
</evidence>
<name>A0A7W4Q9J9_9GAMM</name>
<feature type="signal peptide" evidence="1">
    <location>
        <begin position="1"/>
        <end position="40"/>
    </location>
</feature>
<reference evidence="2 3" key="1">
    <citation type="submission" date="2020-08" db="EMBL/GenBank/DDBJ databases">
        <authorList>
            <person name="Kim C.M."/>
        </authorList>
    </citation>
    <scope>NUCLEOTIDE SEQUENCE [LARGE SCALE GENOMIC DNA]</scope>
    <source>
        <strain evidence="2 3">UL070</strain>
    </source>
</reference>
<gene>
    <name evidence="2" type="ORF">H3H51_05775</name>
</gene>
<organism evidence="2 3">
    <name type="scientific">Aquipseudomonas ullengensis</name>
    <dbReference type="NCBI Taxonomy" id="2759166"/>
    <lineage>
        <taxon>Bacteria</taxon>
        <taxon>Pseudomonadati</taxon>
        <taxon>Pseudomonadota</taxon>
        <taxon>Gammaproteobacteria</taxon>
        <taxon>Pseudomonadales</taxon>
        <taxon>Pseudomonadaceae</taxon>
        <taxon>Aquipseudomonas</taxon>
    </lineage>
</organism>
<feature type="chain" id="PRO_5030690676" evidence="1">
    <location>
        <begin position="41"/>
        <end position="598"/>
    </location>
</feature>
<dbReference type="Pfam" id="PF06980">
    <property type="entry name" value="DUF1302"/>
    <property type="match status" value="1"/>
</dbReference>
<dbReference type="EMBL" id="JACJUD010000002">
    <property type="protein sequence ID" value="MBB2494520.1"/>
    <property type="molecule type" value="Genomic_DNA"/>
</dbReference>
<sequence length="598" mass="64110">MQKSPTLRRAVRAAIYGYSRPRLALGALALSLVPCGSAFAFQFEGETLSGSLDTTVSYGATYRTQAPSKKLIASSNGGSLDNGPIVSDDGDLNFRKGDLVSEVAKVVSDLNLRFQDDYGVFMRGRAFYDFELKDDPRRHREISNDGEDLAGSGAELLDAFVYGGWDIGDRRFTARLGRQVINWGESMFAQGGISATNPYDVSALRAPGSEIKEAFLPTLMGSFSFELTENVALEGYWQPGSSWEAAKLDACGTFFSTSDVIGDDDCDYLPVAAIQESITGLLGSATAFDSPDEVRAYLNSVPAPIRPLAESLLMTTFVPRAHDVEPDDDAQYGLSLRWMAPELNQTDFGLYYLRYSTQTPVVSATAGATVAVPGVGPIPFANRATYFAEYLGKRDLYGFSFNSTINGGLLDGLAVAGELSYRPDSIVGKYTSRAVISPAVVGGLPEGTYIPGYVERDRAQATLSAIYLLPSGVLGADLGSIVAEASANRIYGSLPAQTFDNPDFPGGMTNSSWGATTSASLTYNDILGQFTVSPGVSVYSAINGRNGANNEGERAYTAKVDATYKEVVGAGVSYTAFHGGGRYNRDRDFLSFNVKYSF</sequence>
<keyword evidence="1" id="KW-0732">Signal</keyword>